<organism evidence="1 2">
    <name type="scientific">Bacillus cereus BAG5X1-1</name>
    <dbReference type="NCBI Taxonomy" id="1053189"/>
    <lineage>
        <taxon>Bacteria</taxon>
        <taxon>Bacillati</taxon>
        <taxon>Bacillota</taxon>
        <taxon>Bacilli</taxon>
        <taxon>Bacillales</taxon>
        <taxon>Bacillaceae</taxon>
        <taxon>Bacillus</taxon>
        <taxon>Bacillus cereus group</taxon>
    </lineage>
</organism>
<evidence type="ECO:0000313" key="2">
    <source>
        <dbReference type="Proteomes" id="UP000006600"/>
    </source>
</evidence>
<dbReference type="Proteomes" id="UP000006600">
    <property type="component" value="Unassembled WGS sequence"/>
</dbReference>
<proteinExistence type="predicted"/>
<comment type="caution">
    <text evidence="1">The sequence shown here is derived from an EMBL/GenBank/DDBJ whole genome shotgun (WGS) entry which is preliminary data.</text>
</comment>
<gene>
    <name evidence="1" type="ORF">IEE_03927</name>
</gene>
<dbReference type="AlphaFoldDB" id="J8AGX6"/>
<dbReference type="InterPro" id="IPR046905">
    <property type="entry name" value="ABC-3C_MC1"/>
</dbReference>
<protein>
    <submittedName>
        <fullName evidence="1">Uncharacterized protein</fullName>
    </submittedName>
</protein>
<reference evidence="1 2" key="1">
    <citation type="submission" date="2012-04" db="EMBL/GenBank/DDBJ databases">
        <title>The Genome Sequence of Bacillus cereus BAG5X1-1.</title>
        <authorList>
            <consortium name="The Broad Institute Genome Sequencing Platform"/>
            <consortium name="The Broad Institute Genome Sequencing Center for Infectious Disease"/>
            <person name="Feldgarden M."/>
            <person name="Van der Auwera G.A."/>
            <person name="Mahillon J."/>
            <person name="Duprez V."/>
            <person name="Timmery S."/>
            <person name="Mattelet C."/>
            <person name="Dierick K."/>
            <person name="Sun M."/>
            <person name="Yu Z."/>
            <person name="Zhu L."/>
            <person name="Hu X."/>
            <person name="Shank E.B."/>
            <person name="Swiecicka I."/>
            <person name="Hansen B.M."/>
            <person name="Andrup L."/>
            <person name="Young S.K."/>
            <person name="Zeng Q."/>
            <person name="Gargeya S."/>
            <person name="Fitzgerald M."/>
            <person name="Haas B."/>
            <person name="Abouelleil A."/>
            <person name="Alvarado L."/>
            <person name="Arachchi H.M."/>
            <person name="Berlin A."/>
            <person name="Chapman S.B."/>
            <person name="Goldberg J."/>
            <person name="Griggs A."/>
            <person name="Gujja S."/>
            <person name="Hansen M."/>
            <person name="Howarth C."/>
            <person name="Imamovic A."/>
            <person name="Larimer J."/>
            <person name="McCowen C."/>
            <person name="Montmayeur A."/>
            <person name="Murphy C."/>
            <person name="Neiman D."/>
            <person name="Pearson M."/>
            <person name="Priest M."/>
            <person name="Roberts A."/>
            <person name="Saif S."/>
            <person name="Shea T."/>
            <person name="Sisk P."/>
            <person name="Sykes S."/>
            <person name="Wortman J."/>
            <person name="Nusbaum C."/>
            <person name="Birren B."/>
        </authorList>
    </citation>
    <scope>NUCLEOTIDE SEQUENCE [LARGE SCALE GENOMIC DNA]</scope>
    <source>
        <strain evidence="1 2">BAG5X1-1</strain>
    </source>
</reference>
<dbReference type="HOGENOM" id="CLU_1458494_0_0_9"/>
<sequence length="185" mass="22270">MILELNSLFEEKAKFRKFTEIDFVYLNSVYVSPEQIYGIVLYETEKQLLENWERAADELAVKIQSRLNGELRSLRWDMYLVLLVKQPEIQIDTRKRIGNDRQYFKKIVLTESDYPYSHKLHLLLDIKPENEFIIFNDFHFLKELESHLSQKTVEKMGTNFLEGRYTEEEVYKKFVLPYISERGEI</sequence>
<accession>J8AGX6</accession>
<dbReference type="PATRIC" id="fig|1053189.3.peg.3999"/>
<dbReference type="Pfam" id="PF20289">
    <property type="entry name" value="MComp1"/>
    <property type="match status" value="1"/>
</dbReference>
<name>J8AGX6_BACCE</name>
<dbReference type="RefSeq" id="WP_002201293.1">
    <property type="nucleotide sequence ID" value="NZ_JH791996.1"/>
</dbReference>
<evidence type="ECO:0000313" key="1">
    <source>
        <dbReference type="EMBL" id="EJQ42362.1"/>
    </source>
</evidence>
<dbReference type="EMBL" id="AHDJ01000034">
    <property type="protein sequence ID" value="EJQ42362.1"/>
    <property type="molecule type" value="Genomic_DNA"/>
</dbReference>